<accession>A0A448XPG3</accession>
<dbReference type="EMBL" id="CAAALY010270299">
    <property type="protein sequence ID" value="VEL41648.1"/>
    <property type="molecule type" value="Genomic_DNA"/>
</dbReference>
<organism evidence="1 2">
    <name type="scientific">Protopolystoma xenopodis</name>
    <dbReference type="NCBI Taxonomy" id="117903"/>
    <lineage>
        <taxon>Eukaryota</taxon>
        <taxon>Metazoa</taxon>
        <taxon>Spiralia</taxon>
        <taxon>Lophotrochozoa</taxon>
        <taxon>Platyhelminthes</taxon>
        <taxon>Monogenea</taxon>
        <taxon>Polyopisthocotylea</taxon>
        <taxon>Polystomatidea</taxon>
        <taxon>Polystomatidae</taxon>
        <taxon>Protopolystoma</taxon>
    </lineage>
</organism>
<reference evidence="1" key="1">
    <citation type="submission" date="2018-11" db="EMBL/GenBank/DDBJ databases">
        <authorList>
            <consortium name="Pathogen Informatics"/>
        </authorList>
    </citation>
    <scope>NUCLEOTIDE SEQUENCE</scope>
</reference>
<evidence type="ECO:0000313" key="1">
    <source>
        <dbReference type="EMBL" id="VEL41648.1"/>
    </source>
</evidence>
<dbReference type="Proteomes" id="UP000784294">
    <property type="component" value="Unassembled WGS sequence"/>
</dbReference>
<proteinExistence type="predicted"/>
<name>A0A448XPG3_9PLAT</name>
<gene>
    <name evidence="1" type="ORF">PXEA_LOCUS35088</name>
</gene>
<evidence type="ECO:0000313" key="2">
    <source>
        <dbReference type="Proteomes" id="UP000784294"/>
    </source>
</evidence>
<protein>
    <submittedName>
        <fullName evidence="1">Uncharacterized protein</fullName>
    </submittedName>
</protein>
<keyword evidence="2" id="KW-1185">Reference proteome</keyword>
<dbReference type="AlphaFoldDB" id="A0A448XPG3"/>
<sequence>MTSSTASSGKSDWLSMDQLRSAELLCRRVIERDLEISSSECSLAEAQSVCAVSFDLHLTLLRHLQCLF</sequence>
<comment type="caution">
    <text evidence="1">The sequence shown here is derived from an EMBL/GenBank/DDBJ whole genome shotgun (WGS) entry which is preliminary data.</text>
</comment>